<keyword evidence="6 8" id="KW-0472">Membrane</keyword>
<evidence type="ECO:0000313" key="10">
    <source>
        <dbReference type="EMBL" id="MFC4417629.1"/>
    </source>
</evidence>
<evidence type="ECO:0000259" key="9">
    <source>
        <dbReference type="PROSITE" id="PS50850"/>
    </source>
</evidence>
<keyword evidence="2" id="KW-0813">Transport</keyword>
<dbReference type="Pfam" id="PF07690">
    <property type="entry name" value="MFS_1"/>
    <property type="match status" value="1"/>
</dbReference>
<feature type="transmembrane region" description="Helical" evidence="8">
    <location>
        <begin position="223"/>
        <end position="243"/>
    </location>
</feature>
<reference evidence="11" key="1">
    <citation type="journal article" date="2019" name="Int. J. Syst. Evol. Microbiol.">
        <title>The Global Catalogue of Microorganisms (GCM) 10K type strain sequencing project: providing services to taxonomists for standard genome sequencing and annotation.</title>
        <authorList>
            <consortium name="The Broad Institute Genomics Platform"/>
            <consortium name="The Broad Institute Genome Sequencing Center for Infectious Disease"/>
            <person name="Wu L."/>
            <person name="Ma J."/>
        </authorList>
    </citation>
    <scope>NUCLEOTIDE SEQUENCE [LARGE SCALE GENOMIC DNA]</scope>
    <source>
        <strain evidence="11">CCUG 49679</strain>
    </source>
</reference>
<dbReference type="EMBL" id="JBHSEO010000058">
    <property type="protein sequence ID" value="MFC4417629.1"/>
    <property type="molecule type" value="Genomic_DNA"/>
</dbReference>
<dbReference type="InterPro" id="IPR020846">
    <property type="entry name" value="MFS_dom"/>
</dbReference>
<dbReference type="Proteomes" id="UP001596015">
    <property type="component" value="Unassembled WGS sequence"/>
</dbReference>
<dbReference type="PANTHER" id="PTHR23517">
    <property type="entry name" value="RESISTANCE PROTEIN MDTM, PUTATIVE-RELATED-RELATED"/>
    <property type="match status" value="1"/>
</dbReference>
<feature type="transmembrane region" description="Helical" evidence="8">
    <location>
        <begin position="51"/>
        <end position="68"/>
    </location>
</feature>
<dbReference type="InterPro" id="IPR011701">
    <property type="entry name" value="MFS"/>
</dbReference>
<feature type="transmembrane region" description="Helical" evidence="8">
    <location>
        <begin position="375"/>
        <end position="397"/>
    </location>
</feature>
<evidence type="ECO:0000256" key="6">
    <source>
        <dbReference type="ARBA" id="ARBA00023136"/>
    </source>
</evidence>
<comment type="caution">
    <text evidence="10">The sequence shown here is derived from an EMBL/GenBank/DDBJ whole genome shotgun (WGS) entry which is preliminary data.</text>
</comment>
<keyword evidence="4 8" id="KW-0812">Transmembrane</keyword>
<proteinExistence type="predicted"/>
<dbReference type="Gene3D" id="1.20.1250.20">
    <property type="entry name" value="MFS general substrate transporter like domains"/>
    <property type="match status" value="1"/>
</dbReference>
<dbReference type="SUPFAM" id="SSF103473">
    <property type="entry name" value="MFS general substrate transporter"/>
    <property type="match status" value="1"/>
</dbReference>
<comment type="subcellular location">
    <subcellularLocation>
        <location evidence="1">Cell membrane</location>
        <topology evidence="1">Multi-pass membrane protein</topology>
    </subcellularLocation>
</comment>
<evidence type="ECO:0000256" key="7">
    <source>
        <dbReference type="SAM" id="MobiDB-lite"/>
    </source>
</evidence>
<gene>
    <name evidence="10" type="ORF">ACFO0E_14605</name>
</gene>
<dbReference type="RefSeq" id="WP_246895196.1">
    <property type="nucleotide sequence ID" value="NZ_JAKGAK010000001.1"/>
</dbReference>
<feature type="transmembrane region" description="Helical" evidence="8">
    <location>
        <begin position="103"/>
        <end position="124"/>
    </location>
</feature>
<evidence type="ECO:0000313" key="11">
    <source>
        <dbReference type="Proteomes" id="UP001596015"/>
    </source>
</evidence>
<dbReference type="PROSITE" id="PS50850">
    <property type="entry name" value="MFS"/>
    <property type="match status" value="1"/>
</dbReference>
<feature type="transmembrane region" description="Helical" evidence="8">
    <location>
        <begin position="12"/>
        <end position="39"/>
    </location>
</feature>
<feature type="transmembrane region" description="Helical" evidence="8">
    <location>
        <begin position="136"/>
        <end position="157"/>
    </location>
</feature>
<evidence type="ECO:0000256" key="1">
    <source>
        <dbReference type="ARBA" id="ARBA00004651"/>
    </source>
</evidence>
<feature type="transmembrane region" description="Helical" evidence="8">
    <location>
        <begin position="169"/>
        <end position="188"/>
    </location>
</feature>
<feature type="domain" description="Major facilitator superfamily (MFS) profile" evidence="9">
    <location>
        <begin position="13"/>
        <end position="401"/>
    </location>
</feature>
<keyword evidence="3" id="KW-1003">Cell membrane</keyword>
<feature type="transmembrane region" description="Helical" evidence="8">
    <location>
        <begin position="287"/>
        <end position="306"/>
    </location>
</feature>
<protein>
    <submittedName>
        <fullName evidence="10">MFS transporter</fullName>
    </submittedName>
</protein>
<sequence>MGYRRIILQHYGILAIGFLAAFSGNLGQTFLVGFFQPAISASFSLTSSEFGIAYSLVTLISGCLIFFVGPMLDWWPTRRFASCVVLGMALGILLLTLSPWAILALLGFGLIRFCGQGLFVHLGTTTAARRIVQARGSALALVTLAIPLGEAILPSGIASALHVWSWREIWWGALAVLLIVWLPTLLFYPGWPPATRTRTTTSRDRTQHQAPTPTPRPLREARFWRLSLMMLSVAIVNTGIFVFQADMVDEFNATSATFATGFALAAGGRVVGSLIAGRLVDRLGAAIMGRFYLVPLIAGLVIAVILHNAWGILAYMLLSGIVTGMQEPTVTSLLIQFWGSEHLGRLRSIFVAGMVFASGLAPATFGILLDLDIPFTSILIMMIVMVCIGFLLAWGPLTRQVRAQRKEARS</sequence>
<feature type="transmembrane region" description="Helical" evidence="8">
    <location>
        <begin position="255"/>
        <end position="275"/>
    </location>
</feature>
<dbReference type="InterPro" id="IPR036259">
    <property type="entry name" value="MFS_trans_sf"/>
</dbReference>
<name>A0ABV8XFI1_9GAMM</name>
<evidence type="ECO:0000256" key="4">
    <source>
        <dbReference type="ARBA" id="ARBA00022692"/>
    </source>
</evidence>
<evidence type="ECO:0000256" key="8">
    <source>
        <dbReference type="SAM" id="Phobius"/>
    </source>
</evidence>
<evidence type="ECO:0000256" key="2">
    <source>
        <dbReference type="ARBA" id="ARBA00022448"/>
    </source>
</evidence>
<evidence type="ECO:0000256" key="5">
    <source>
        <dbReference type="ARBA" id="ARBA00022989"/>
    </source>
</evidence>
<feature type="region of interest" description="Disordered" evidence="7">
    <location>
        <begin position="197"/>
        <end position="216"/>
    </location>
</feature>
<organism evidence="10 11">
    <name type="scientific">Chromohalobacter beijerinckii</name>
    <dbReference type="NCBI Taxonomy" id="86179"/>
    <lineage>
        <taxon>Bacteria</taxon>
        <taxon>Pseudomonadati</taxon>
        <taxon>Pseudomonadota</taxon>
        <taxon>Gammaproteobacteria</taxon>
        <taxon>Oceanospirillales</taxon>
        <taxon>Halomonadaceae</taxon>
        <taxon>Chromohalobacter</taxon>
    </lineage>
</organism>
<keyword evidence="11" id="KW-1185">Reference proteome</keyword>
<keyword evidence="5 8" id="KW-1133">Transmembrane helix</keyword>
<feature type="transmembrane region" description="Helical" evidence="8">
    <location>
        <begin position="312"/>
        <end position="337"/>
    </location>
</feature>
<feature type="transmembrane region" description="Helical" evidence="8">
    <location>
        <begin position="80"/>
        <end position="97"/>
    </location>
</feature>
<dbReference type="InterPro" id="IPR050171">
    <property type="entry name" value="MFS_Transporters"/>
</dbReference>
<evidence type="ECO:0000256" key="3">
    <source>
        <dbReference type="ARBA" id="ARBA00022475"/>
    </source>
</evidence>
<accession>A0ABV8XFI1</accession>
<feature type="transmembrane region" description="Helical" evidence="8">
    <location>
        <begin position="349"/>
        <end position="369"/>
    </location>
</feature>